<evidence type="ECO:0000313" key="4">
    <source>
        <dbReference type="Proteomes" id="UP001376459"/>
    </source>
</evidence>
<organism evidence="3 4">
    <name type="scientific">Streptomyces machairae</name>
    <dbReference type="NCBI Taxonomy" id="3134109"/>
    <lineage>
        <taxon>Bacteria</taxon>
        <taxon>Bacillati</taxon>
        <taxon>Actinomycetota</taxon>
        <taxon>Actinomycetes</taxon>
        <taxon>Kitasatosporales</taxon>
        <taxon>Streptomycetaceae</taxon>
        <taxon>Streptomyces</taxon>
    </lineage>
</organism>
<proteinExistence type="predicted"/>
<feature type="compositionally biased region" description="Basic residues" evidence="1">
    <location>
        <begin position="119"/>
        <end position="129"/>
    </location>
</feature>
<comment type="caution">
    <text evidence="3">The sequence shown here is derived from an EMBL/GenBank/DDBJ whole genome shotgun (WGS) entry which is preliminary data.</text>
</comment>
<dbReference type="PROSITE" id="PS51662">
    <property type="entry name" value="BP_PHYTASE"/>
    <property type="match status" value="1"/>
</dbReference>
<evidence type="ECO:0000313" key="3">
    <source>
        <dbReference type="EMBL" id="MEJ8672197.1"/>
    </source>
</evidence>
<reference evidence="3 4" key="1">
    <citation type="submission" date="2024-03" db="EMBL/GenBank/DDBJ databases">
        <title>Novel Streptomyces species of biotechnological and ecological value are a feature of Machair soil.</title>
        <authorList>
            <person name="Prole J.R."/>
            <person name="Goodfellow M."/>
            <person name="Allenby N."/>
            <person name="Ward A.C."/>
        </authorList>
    </citation>
    <scope>NUCLEOTIDE SEQUENCE [LARGE SCALE GENOMIC DNA]</scope>
    <source>
        <strain evidence="3 4">MS1.AVA.1</strain>
    </source>
</reference>
<keyword evidence="4" id="KW-1185">Reference proteome</keyword>
<dbReference type="InterPro" id="IPR003431">
    <property type="entry name" value="B-propeller_Phytase"/>
</dbReference>
<gene>
    <name evidence="3" type="ORF">WKI71_39250</name>
</gene>
<dbReference type="SUPFAM" id="SSF50956">
    <property type="entry name" value="Thermostable phytase (3-phytase)"/>
    <property type="match status" value="1"/>
</dbReference>
<feature type="compositionally biased region" description="Acidic residues" evidence="1">
    <location>
        <begin position="20"/>
        <end position="32"/>
    </location>
</feature>
<feature type="compositionally biased region" description="Polar residues" evidence="1">
    <location>
        <begin position="102"/>
        <end position="118"/>
    </location>
</feature>
<sequence>MRVRPQPVSVSARVETPAVYDDEAGGNADADDPAVWVDPHHAGRSLVISTLKEAGLDVYGLDGKRLQHIAAPAAPGEDAAPGRFNNVDVVHGFELGGKRPTSPWSATAAGTVSGSTRSTRPRWRRAGPR</sequence>
<name>A0ABU8UTH9_9ACTN</name>
<protein>
    <submittedName>
        <fullName evidence="3">Phytase</fullName>
    </submittedName>
</protein>
<feature type="region of interest" description="Disordered" evidence="1">
    <location>
        <begin position="1"/>
        <end position="33"/>
    </location>
</feature>
<dbReference type="EMBL" id="JBBKAK010000001">
    <property type="protein sequence ID" value="MEJ8672197.1"/>
    <property type="molecule type" value="Genomic_DNA"/>
</dbReference>
<dbReference type="Proteomes" id="UP001376459">
    <property type="component" value="Unassembled WGS sequence"/>
</dbReference>
<feature type="region of interest" description="Disordered" evidence="1">
    <location>
        <begin position="96"/>
        <end position="129"/>
    </location>
</feature>
<evidence type="ECO:0000259" key="2">
    <source>
        <dbReference type="PROSITE" id="PS51662"/>
    </source>
</evidence>
<dbReference type="Gene3D" id="2.120.10.30">
    <property type="entry name" value="TolB, C-terminal domain"/>
    <property type="match status" value="1"/>
</dbReference>
<evidence type="ECO:0000256" key="1">
    <source>
        <dbReference type="SAM" id="MobiDB-lite"/>
    </source>
</evidence>
<feature type="domain" description="BPP" evidence="2">
    <location>
        <begin position="1"/>
        <end position="129"/>
    </location>
</feature>
<dbReference type="InterPro" id="IPR011042">
    <property type="entry name" value="6-blade_b-propeller_TolB-like"/>
</dbReference>
<dbReference type="Pfam" id="PF02333">
    <property type="entry name" value="Phytase"/>
    <property type="match status" value="1"/>
</dbReference>
<accession>A0ABU8UTH9</accession>